<keyword evidence="2" id="KW-1185">Reference proteome</keyword>
<dbReference type="EMBL" id="MKFT01000003">
    <property type="protein sequence ID" value="OHY95389.1"/>
    <property type="molecule type" value="Genomic_DNA"/>
</dbReference>
<proteinExistence type="predicted"/>
<dbReference type="RefSeq" id="WP_071235597.1">
    <property type="nucleotide sequence ID" value="NZ_KV861321.1"/>
</dbReference>
<accession>A0ABX3DCD1</accession>
<organism evidence="1 2">
    <name type="scientific">Vibrio rotiferianus</name>
    <dbReference type="NCBI Taxonomy" id="190895"/>
    <lineage>
        <taxon>Bacteria</taxon>
        <taxon>Pseudomonadati</taxon>
        <taxon>Pseudomonadota</taxon>
        <taxon>Gammaproteobacteria</taxon>
        <taxon>Vibrionales</taxon>
        <taxon>Vibrionaceae</taxon>
        <taxon>Vibrio</taxon>
    </lineage>
</organism>
<gene>
    <name evidence="1" type="ORF">BI375_14145</name>
</gene>
<evidence type="ECO:0000313" key="2">
    <source>
        <dbReference type="Proteomes" id="UP000180133"/>
    </source>
</evidence>
<reference evidence="1 2" key="1">
    <citation type="submission" date="2016-09" db="EMBL/GenBank/DDBJ databases">
        <title>Isolation, identification and antibiotic sensitivity analysis of bacterial pathogen from juvenile Hippocampus erectus with tail-rotted disease.</title>
        <authorList>
            <person name="Yang Q."/>
        </authorList>
    </citation>
    <scope>NUCLEOTIDE SEQUENCE [LARGE SCALE GENOMIC DNA]</scope>
    <source>
        <strain evidence="1 2">HM-10</strain>
    </source>
</reference>
<comment type="caution">
    <text evidence="1">The sequence shown here is derived from an EMBL/GenBank/DDBJ whole genome shotgun (WGS) entry which is preliminary data.</text>
</comment>
<evidence type="ECO:0000313" key="1">
    <source>
        <dbReference type="EMBL" id="OHY95389.1"/>
    </source>
</evidence>
<dbReference type="Proteomes" id="UP000180133">
    <property type="component" value="Unassembled WGS sequence"/>
</dbReference>
<protein>
    <submittedName>
        <fullName evidence="1">Uncharacterized protein</fullName>
    </submittedName>
</protein>
<sequence>MKRLINELHFIKSPNPIETVEVNIDSIPKKYGDYTEALTEIMEPLAKSDPGLRATVYVYQSPFANFMHSSSSVFIGVVGSKNALELILNGFQALSGVEARYGDSILIKQSTRRLHIEDGLVWHVGDSVTWFTSSSIDDTEEYDDDVDHSYEQDFSQYPSKTKIYEAGDLLKDSVNIEDSEIGKFGNTKELITSSSKAFYSRHRAVRSDARVGSIRATIEDVFGLPEGSVKLCDPEGNPLRADARIGTLRRRWDKG</sequence>
<name>A0ABX3DCD1_9VIBR</name>